<feature type="compositionally biased region" description="Basic and acidic residues" evidence="1">
    <location>
        <begin position="106"/>
        <end position="116"/>
    </location>
</feature>
<keyword evidence="4" id="KW-1185">Reference proteome</keyword>
<sequence length="613" mass="69956">NTHQTSHTFNTDSVMDPQTPRDEKLSAFCEALGLTPAADDENELSMDSSDPDSDEEEKKDEEGEDTIVPSVVAEGKGRNGSRKSPFKANKRKRSRSETHSSYNGRWKTEKEPDHLPRPPLHFLPKRKPGVQPPLSYSKSNPCPSEIFKMYFDQTTIKILCVNTNKNAARHLAAGKNFKWTDVTEGEMYRYIGLTLYMGILKRPQLKDFWRTSTIFQVAYPSQVMSRDRFLNITTYMHMSDPLADAVNDGKKGTPEYDCLHKLRPLYDSLLIACKAVYHPRQYLSVDERMVATKAKTSLKQYIKSKPTRWGIKLFVLSDNTGYTVDFQIYSGRSRQPSGKGMSFDVVMSLIKKSYLGSGYHIYCDNFYTSPTLFSHLYELGFGACGTFRSTRIGVPKTTENALTKKSPRGSIRWIREGPLIFVKWMNMREVSICSTLHTAFSGDTIKRMEKVKGKLQELEFPVPPAVMDYNRYMGGVDLSDQLIGSYSSRRKSRKWYMTILHHFIDIAVTNSYLLHKEMCGKLEERAMTHQQFLEQLTTELCGVSQKVQKMSYDHLPVAIVEGATGAKKTSEGRRKCRLCKRSTPFMCEACKLPLCVIVDRNCHKVYHSSSNKK</sequence>
<dbReference type="GeneTree" id="ENSGT00940000163467"/>
<feature type="compositionally biased region" description="Acidic residues" evidence="1">
    <location>
        <begin position="38"/>
        <end position="65"/>
    </location>
</feature>
<dbReference type="PANTHER" id="PTHR46599:SF3">
    <property type="entry name" value="PIGGYBAC TRANSPOSABLE ELEMENT-DERIVED PROTEIN 4"/>
    <property type="match status" value="1"/>
</dbReference>
<proteinExistence type="predicted"/>
<evidence type="ECO:0000313" key="4">
    <source>
        <dbReference type="Proteomes" id="UP000261500"/>
    </source>
</evidence>
<evidence type="ECO:0000313" key="3">
    <source>
        <dbReference type="Ensembl" id="ENSPLAP00000001304.1"/>
    </source>
</evidence>
<feature type="region of interest" description="Disordered" evidence="1">
    <location>
        <begin position="1"/>
        <end position="138"/>
    </location>
</feature>
<evidence type="ECO:0000259" key="2">
    <source>
        <dbReference type="Pfam" id="PF13843"/>
    </source>
</evidence>
<evidence type="ECO:0000256" key="1">
    <source>
        <dbReference type="SAM" id="MobiDB-lite"/>
    </source>
</evidence>
<name>A0A3B3TM02_9TELE</name>
<feature type="compositionally biased region" description="Basic residues" evidence="1">
    <location>
        <begin position="79"/>
        <end position="94"/>
    </location>
</feature>
<dbReference type="InterPro" id="IPR029526">
    <property type="entry name" value="PGBD"/>
</dbReference>
<feature type="compositionally biased region" description="Polar residues" evidence="1">
    <location>
        <begin position="1"/>
        <end position="13"/>
    </location>
</feature>
<dbReference type="STRING" id="48699.ENSPLAP00000001304"/>
<dbReference type="Pfam" id="PF13843">
    <property type="entry name" value="DDE_Tnp_1_7"/>
    <property type="match status" value="1"/>
</dbReference>
<dbReference type="Ensembl" id="ENSPLAT00000014977.1">
    <property type="protein sequence ID" value="ENSPLAP00000001304.1"/>
    <property type="gene ID" value="ENSPLAG00000002320.1"/>
</dbReference>
<accession>A0A3B3TM02</accession>
<organism evidence="3 4">
    <name type="scientific">Poecilia latipinna</name>
    <name type="common">sailfin molly</name>
    <dbReference type="NCBI Taxonomy" id="48699"/>
    <lineage>
        <taxon>Eukaryota</taxon>
        <taxon>Metazoa</taxon>
        <taxon>Chordata</taxon>
        <taxon>Craniata</taxon>
        <taxon>Vertebrata</taxon>
        <taxon>Euteleostomi</taxon>
        <taxon>Actinopterygii</taxon>
        <taxon>Neopterygii</taxon>
        <taxon>Teleostei</taxon>
        <taxon>Neoteleostei</taxon>
        <taxon>Acanthomorphata</taxon>
        <taxon>Ovalentaria</taxon>
        <taxon>Atherinomorphae</taxon>
        <taxon>Cyprinodontiformes</taxon>
        <taxon>Poeciliidae</taxon>
        <taxon>Poeciliinae</taxon>
        <taxon>Poecilia</taxon>
    </lineage>
</organism>
<dbReference type="Proteomes" id="UP000261500">
    <property type="component" value="Unplaced"/>
</dbReference>
<dbReference type="AlphaFoldDB" id="A0A3B3TM02"/>
<reference evidence="3" key="1">
    <citation type="submission" date="2025-08" db="UniProtKB">
        <authorList>
            <consortium name="Ensembl"/>
        </authorList>
    </citation>
    <scope>IDENTIFICATION</scope>
</reference>
<feature type="domain" description="PiggyBac transposable element-derived protein" evidence="2">
    <location>
        <begin position="142"/>
        <end position="512"/>
    </location>
</feature>
<protein>
    <submittedName>
        <fullName evidence="3">PiggyBac transposable element-derived protein 4-like</fullName>
    </submittedName>
</protein>
<dbReference type="PANTHER" id="PTHR46599">
    <property type="entry name" value="PIGGYBAC TRANSPOSABLE ELEMENT-DERIVED PROTEIN 4"/>
    <property type="match status" value="1"/>
</dbReference>
<reference evidence="3" key="2">
    <citation type="submission" date="2025-09" db="UniProtKB">
        <authorList>
            <consortium name="Ensembl"/>
        </authorList>
    </citation>
    <scope>IDENTIFICATION</scope>
</reference>